<proteinExistence type="predicted"/>
<reference evidence="1 2" key="1">
    <citation type="journal article" date="2023" name="Plants (Basel)">
        <title>Bridging the Gap: Combining Genomics and Transcriptomics Approaches to Understand Stylosanthes scabra, an Orphan Legume from the Brazilian Caatinga.</title>
        <authorList>
            <person name="Ferreira-Neto J.R.C."/>
            <person name="da Silva M.D."/>
            <person name="Binneck E."/>
            <person name="de Melo N.F."/>
            <person name="da Silva R.H."/>
            <person name="de Melo A.L.T.M."/>
            <person name="Pandolfi V."/>
            <person name="Bustamante F.O."/>
            <person name="Brasileiro-Vidal A.C."/>
            <person name="Benko-Iseppon A.M."/>
        </authorList>
    </citation>
    <scope>NUCLEOTIDE SEQUENCE [LARGE SCALE GENOMIC DNA]</scope>
    <source>
        <tissue evidence="1">Leaves</tissue>
    </source>
</reference>
<name>A0ABU6ZFH0_9FABA</name>
<sequence length="218" mass="24144">MGSCVDLQKGRYFYMEINPDLDMGEKPTILYTQFKELLHDKLTMHDLAGNKILFAIKKGYRTVVIVSEVKDHNMRIKGPCYPPVKLEIDVKPTVLESGVINVPDVDGDVDIAMNDISSVEACKSWADVAAEWAGSAPGLNNFAAMLGSEFGPNVDSAPIWQFLDLGECKFAFDDRNLIVDYEGKNGLADGKYNTPIWLTAPRTRSADIVTLQTLDSYS</sequence>
<keyword evidence="2" id="KW-1185">Reference proteome</keyword>
<comment type="caution">
    <text evidence="1">The sequence shown here is derived from an EMBL/GenBank/DDBJ whole genome shotgun (WGS) entry which is preliminary data.</text>
</comment>
<dbReference type="Proteomes" id="UP001341840">
    <property type="component" value="Unassembled WGS sequence"/>
</dbReference>
<organism evidence="1 2">
    <name type="scientific">Stylosanthes scabra</name>
    <dbReference type="NCBI Taxonomy" id="79078"/>
    <lineage>
        <taxon>Eukaryota</taxon>
        <taxon>Viridiplantae</taxon>
        <taxon>Streptophyta</taxon>
        <taxon>Embryophyta</taxon>
        <taxon>Tracheophyta</taxon>
        <taxon>Spermatophyta</taxon>
        <taxon>Magnoliopsida</taxon>
        <taxon>eudicotyledons</taxon>
        <taxon>Gunneridae</taxon>
        <taxon>Pentapetalae</taxon>
        <taxon>rosids</taxon>
        <taxon>fabids</taxon>
        <taxon>Fabales</taxon>
        <taxon>Fabaceae</taxon>
        <taxon>Papilionoideae</taxon>
        <taxon>50 kb inversion clade</taxon>
        <taxon>dalbergioids sensu lato</taxon>
        <taxon>Dalbergieae</taxon>
        <taxon>Pterocarpus clade</taxon>
        <taxon>Stylosanthes</taxon>
    </lineage>
</organism>
<evidence type="ECO:0000313" key="2">
    <source>
        <dbReference type="Proteomes" id="UP001341840"/>
    </source>
</evidence>
<accession>A0ABU6ZFH0</accession>
<protein>
    <submittedName>
        <fullName evidence="1">Uncharacterized protein</fullName>
    </submittedName>
</protein>
<evidence type="ECO:0000313" key="1">
    <source>
        <dbReference type="EMBL" id="MED6220700.1"/>
    </source>
</evidence>
<dbReference type="EMBL" id="JASCZI010272162">
    <property type="protein sequence ID" value="MED6220700.1"/>
    <property type="molecule type" value="Genomic_DNA"/>
</dbReference>
<gene>
    <name evidence="1" type="ORF">PIB30_047315</name>
</gene>